<evidence type="ECO:0000313" key="1">
    <source>
        <dbReference type="EMBL" id="GAH84493.1"/>
    </source>
</evidence>
<dbReference type="EMBL" id="BARU01043731">
    <property type="protein sequence ID" value="GAH84493.1"/>
    <property type="molecule type" value="Genomic_DNA"/>
</dbReference>
<feature type="non-terminal residue" evidence="1">
    <location>
        <position position="30"/>
    </location>
</feature>
<accession>X1KR82</accession>
<gene>
    <name evidence="1" type="ORF">S03H2_66899</name>
</gene>
<dbReference type="AlphaFoldDB" id="X1KR82"/>
<protein>
    <submittedName>
        <fullName evidence="1">Uncharacterized protein</fullName>
    </submittedName>
</protein>
<reference evidence="1" key="1">
    <citation type="journal article" date="2014" name="Front. Microbiol.">
        <title>High frequency of phylogenetically diverse reductive dehalogenase-homologous genes in deep subseafloor sedimentary metagenomes.</title>
        <authorList>
            <person name="Kawai M."/>
            <person name="Futagami T."/>
            <person name="Toyoda A."/>
            <person name="Takaki Y."/>
            <person name="Nishi S."/>
            <person name="Hori S."/>
            <person name="Arai W."/>
            <person name="Tsubouchi T."/>
            <person name="Morono Y."/>
            <person name="Uchiyama I."/>
            <person name="Ito T."/>
            <person name="Fujiyama A."/>
            <person name="Inagaki F."/>
            <person name="Takami H."/>
        </authorList>
    </citation>
    <scope>NUCLEOTIDE SEQUENCE</scope>
    <source>
        <strain evidence="1">Expedition CK06-06</strain>
    </source>
</reference>
<organism evidence="1">
    <name type="scientific">marine sediment metagenome</name>
    <dbReference type="NCBI Taxonomy" id="412755"/>
    <lineage>
        <taxon>unclassified sequences</taxon>
        <taxon>metagenomes</taxon>
        <taxon>ecological metagenomes</taxon>
    </lineage>
</organism>
<comment type="caution">
    <text evidence="1">The sequence shown here is derived from an EMBL/GenBank/DDBJ whole genome shotgun (WGS) entry which is preliminary data.</text>
</comment>
<sequence>MNKTKERIYPLESVLFSIFANNCYSNFSAP</sequence>
<proteinExistence type="predicted"/>
<name>X1KR82_9ZZZZ</name>